<protein>
    <recommendedName>
        <fullName evidence="7">SHSP domain-containing protein</fullName>
    </recommendedName>
</protein>
<dbReference type="GO" id="GO:0005886">
    <property type="term" value="C:plasma membrane"/>
    <property type="evidence" value="ECO:0007669"/>
    <property type="project" value="UniProtKB-SubCell"/>
</dbReference>
<evidence type="ECO:0000313" key="9">
    <source>
        <dbReference type="Proteomes" id="UP001634393"/>
    </source>
</evidence>
<evidence type="ECO:0000256" key="4">
    <source>
        <dbReference type="PROSITE-ProRule" id="PRU00285"/>
    </source>
</evidence>
<dbReference type="Pfam" id="PF00011">
    <property type="entry name" value="HSP20"/>
    <property type="match status" value="1"/>
</dbReference>
<keyword evidence="6" id="KW-0472">Membrane</keyword>
<keyword evidence="9" id="KW-1185">Reference proteome</keyword>
<evidence type="ECO:0000256" key="3">
    <source>
        <dbReference type="ARBA" id="ARBA00022821"/>
    </source>
</evidence>
<keyword evidence="3" id="KW-0611">Plant defense</keyword>
<dbReference type="InterPro" id="IPR008978">
    <property type="entry name" value="HSP20-like_chaperone"/>
</dbReference>
<organism evidence="8 9">
    <name type="scientific">Penstemon smallii</name>
    <dbReference type="NCBI Taxonomy" id="265156"/>
    <lineage>
        <taxon>Eukaryota</taxon>
        <taxon>Viridiplantae</taxon>
        <taxon>Streptophyta</taxon>
        <taxon>Embryophyta</taxon>
        <taxon>Tracheophyta</taxon>
        <taxon>Spermatophyta</taxon>
        <taxon>Magnoliopsida</taxon>
        <taxon>eudicotyledons</taxon>
        <taxon>Gunneridae</taxon>
        <taxon>Pentapetalae</taxon>
        <taxon>asterids</taxon>
        <taxon>lamiids</taxon>
        <taxon>Lamiales</taxon>
        <taxon>Plantaginaceae</taxon>
        <taxon>Cheloneae</taxon>
        <taxon>Penstemon</taxon>
    </lineage>
</organism>
<evidence type="ECO:0000256" key="5">
    <source>
        <dbReference type="RuleBase" id="RU003616"/>
    </source>
</evidence>
<feature type="transmembrane region" description="Helical" evidence="6">
    <location>
        <begin position="154"/>
        <end position="177"/>
    </location>
</feature>
<dbReference type="EMBL" id="JBJXBP010000005">
    <property type="protein sequence ID" value="KAL3830157.1"/>
    <property type="molecule type" value="Genomic_DNA"/>
</dbReference>
<keyword evidence="2" id="KW-1003">Cell membrane</keyword>
<feature type="domain" description="SHSP" evidence="7">
    <location>
        <begin position="6"/>
        <end position="110"/>
    </location>
</feature>
<evidence type="ECO:0000256" key="1">
    <source>
        <dbReference type="ARBA" id="ARBA00004162"/>
    </source>
</evidence>
<keyword evidence="6" id="KW-0812">Transmembrane</keyword>
<dbReference type="SUPFAM" id="SSF49764">
    <property type="entry name" value="HSP20-like chaperones"/>
    <property type="match status" value="1"/>
</dbReference>
<dbReference type="Gene3D" id="2.60.40.790">
    <property type="match status" value="1"/>
</dbReference>
<dbReference type="AlphaFoldDB" id="A0ABD3SZW3"/>
<dbReference type="PANTHER" id="PTHR43670">
    <property type="entry name" value="HEAT SHOCK PROTEIN 26"/>
    <property type="match status" value="1"/>
</dbReference>
<keyword evidence="6" id="KW-1133">Transmembrane helix</keyword>
<name>A0ABD3SZW3_9LAMI</name>
<reference evidence="8 9" key="1">
    <citation type="submission" date="2024-12" db="EMBL/GenBank/DDBJ databases">
        <title>The unique morphological basis and parallel evolutionary history of personate flowers in Penstemon.</title>
        <authorList>
            <person name="Depatie T.H."/>
            <person name="Wessinger C.A."/>
        </authorList>
    </citation>
    <scope>NUCLEOTIDE SEQUENCE [LARGE SCALE GENOMIC DNA]</scope>
    <source>
        <strain evidence="8">WTNN_2</strain>
        <tissue evidence="8">Leaf</tissue>
    </source>
</reference>
<comment type="caution">
    <text evidence="8">The sequence shown here is derived from an EMBL/GenBank/DDBJ whole genome shotgun (WGS) entry which is preliminary data.</text>
</comment>
<dbReference type="CDD" id="cd06464">
    <property type="entry name" value="ACD_sHsps-like"/>
    <property type="match status" value="1"/>
</dbReference>
<dbReference type="PROSITE" id="PS01031">
    <property type="entry name" value="SHSP"/>
    <property type="match status" value="1"/>
</dbReference>
<sequence>MERKINQLDEEFEPFCKWQRKEDRDILELHLQEFKKEHLKVQISNHGILKVSGERPLDSSRKSKFYKELQISSKYDASAIHAKFIHGWLYITMPKRKASIHDQIPKQESKAPIPNDNGIIPKEQIQKPSEINASTTTTSSEFPGRKFAASGLRLAKVAVTLAATAAVVAALAAYVVYMYKATMVEIDDYNS</sequence>
<dbReference type="PANTHER" id="PTHR43670:SF114">
    <property type="entry name" value="OS05G0592000 PROTEIN"/>
    <property type="match status" value="1"/>
</dbReference>
<dbReference type="GO" id="GO:0006952">
    <property type="term" value="P:defense response"/>
    <property type="evidence" value="ECO:0007669"/>
    <property type="project" value="UniProtKB-KW"/>
</dbReference>
<dbReference type="Proteomes" id="UP001634393">
    <property type="component" value="Unassembled WGS sequence"/>
</dbReference>
<comment type="similarity">
    <text evidence="4 5">Belongs to the small heat shock protein (HSP20) family.</text>
</comment>
<dbReference type="InterPro" id="IPR002068">
    <property type="entry name" value="A-crystallin/Hsp20_dom"/>
</dbReference>
<accession>A0ABD3SZW3</accession>
<evidence type="ECO:0000256" key="6">
    <source>
        <dbReference type="SAM" id="Phobius"/>
    </source>
</evidence>
<proteinExistence type="inferred from homology"/>
<gene>
    <name evidence="8" type="ORF">ACJIZ3_018959</name>
</gene>
<evidence type="ECO:0000313" key="8">
    <source>
        <dbReference type="EMBL" id="KAL3830157.1"/>
    </source>
</evidence>
<evidence type="ECO:0000259" key="7">
    <source>
        <dbReference type="PROSITE" id="PS01031"/>
    </source>
</evidence>
<evidence type="ECO:0000256" key="2">
    <source>
        <dbReference type="ARBA" id="ARBA00022475"/>
    </source>
</evidence>
<comment type="subcellular location">
    <subcellularLocation>
        <location evidence="1">Cell membrane</location>
        <topology evidence="1">Single-pass membrane protein</topology>
    </subcellularLocation>
</comment>